<sequence>MGERPSYRFTIPDDDAKADIRRDRHADAQAVLQSDFDPISQLSDKYRQAWTKYAPRITLDEIKKEVLNQYLDEKLFYKDNERFSIDKDSKSRRSHFQHLLCKRFLAEVVVSECAERLTNPFHWKGSKKSLNGCNRRQLLAMKPQGMQVVLGIVAEHFPSSVYYLDFSAAHHEENMLELILNGYALCLREALDIIGEADAASSHPRSMSVSQYSSAGSASGRSGTSHSRQTSASTVATDISMHSGGEVEPGARKADSSQKQGIPYPSPRGRSPPGRK</sequence>
<reference evidence="2 3" key="1">
    <citation type="journal article" date="2016" name="Mol. Biol. Evol.">
        <title>Comparative Genomics of Early-Diverging Mushroom-Forming Fungi Provides Insights into the Origins of Lignocellulose Decay Capabilities.</title>
        <authorList>
            <person name="Nagy L.G."/>
            <person name="Riley R."/>
            <person name="Tritt A."/>
            <person name="Adam C."/>
            <person name="Daum C."/>
            <person name="Floudas D."/>
            <person name="Sun H."/>
            <person name="Yadav J.S."/>
            <person name="Pangilinan J."/>
            <person name="Larsson K.H."/>
            <person name="Matsuura K."/>
            <person name="Barry K."/>
            <person name="Labutti K."/>
            <person name="Kuo R."/>
            <person name="Ohm R.A."/>
            <person name="Bhattacharya S.S."/>
            <person name="Shirouzu T."/>
            <person name="Yoshinaga Y."/>
            <person name="Martin F.M."/>
            <person name="Grigoriev I.V."/>
            <person name="Hibbett D.S."/>
        </authorList>
    </citation>
    <scope>NUCLEOTIDE SEQUENCE [LARGE SCALE GENOMIC DNA]</scope>
    <source>
        <strain evidence="2 3">HHB9708</strain>
    </source>
</reference>
<feature type="region of interest" description="Disordered" evidence="1">
    <location>
        <begin position="202"/>
        <end position="276"/>
    </location>
</feature>
<evidence type="ECO:0000313" key="3">
    <source>
        <dbReference type="Proteomes" id="UP000076722"/>
    </source>
</evidence>
<proteinExistence type="predicted"/>
<feature type="compositionally biased region" description="Polar residues" evidence="1">
    <location>
        <begin position="228"/>
        <end position="237"/>
    </location>
</feature>
<evidence type="ECO:0000256" key="1">
    <source>
        <dbReference type="SAM" id="MobiDB-lite"/>
    </source>
</evidence>
<dbReference type="EMBL" id="KV419405">
    <property type="protein sequence ID" value="KZS94292.1"/>
    <property type="molecule type" value="Genomic_DNA"/>
</dbReference>
<evidence type="ECO:0000313" key="2">
    <source>
        <dbReference type="EMBL" id="KZS94292.1"/>
    </source>
</evidence>
<dbReference type="Proteomes" id="UP000076722">
    <property type="component" value="Unassembled WGS sequence"/>
</dbReference>
<organism evidence="2 3">
    <name type="scientific">Sistotremastrum niveocremeum HHB9708</name>
    <dbReference type="NCBI Taxonomy" id="1314777"/>
    <lineage>
        <taxon>Eukaryota</taxon>
        <taxon>Fungi</taxon>
        <taxon>Dikarya</taxon>
        <taxon>Basidiomycota</taxon>
        <taxon>Agaricomycotina</taxon>
        <taxon>Agaricomycetes</taxon>
        <taxon>Sistotremastrales</taxon>
        <taxon>Sistotremastraceae</taxon>
        <taxon>Sertulicium</taxon>
        <taxon>Sertulicium niveocremeum</taxon>
    </lineage>
</organism>
<protein>
    <submittedName>
        <fullName evidence="2">Uncharacterized protein</fullName>
    </submittedName>
</protein>
<gene>
    <name evidence="2" type="ORF">SISNIDRAFT_485206</name>
</gene>
<feature type="compositionally biased region" description="Low complexity" evidence="1">
    <location>
        <begin position="206"/>
        <end position="227"/>
    </location>
</feature>
<name>A0A164VMJ2_9AGAM</name>
<dbReference type="AlphaFoldDB" id="A0A164VMJ2"/>
<keyword evidence="3" id="KW-1185">Reference proteome</keyword>
<accession>A0A164VMJ2</accession>
<feature type="compositionally biased region" description="Low complexity" evidence="1">
    <location>
        <begin position="267"/>
        <end position="276"/>
    </location>
</feature>